<feature type="compositionally biased region" description="Basic residues" evidence="1">
    <location>
        <begin position="54"/>
        <end position="69"/>
    </location>
</feature>
<feature type="region of interest" description="Disordered" evidence="1">
    <location>
        <begin position="25"/>
        <end position="89"/>
    </location>
</feature>
<gene>
    <name evidence="2" type="ORF">U9M48_001763</name>
</gene>
<dbReference type="EMBL" id="CP144745">
    <property type="protein sequence ID" value="WVZ50517.1"/>
    <property type="molecule type" value="Genomic_DNA"/>
</dbReference>
<evidence type="ECO:0000256" key="1">
    <source>
        <dbReference type="SAM" id="MobiDB-lite"/>
    </source>
</evidence>
<organism evidence="2 3">
    <name type="scientific">Paspalum notatum var. saurae</name>
    <dbReference type="NCBI Taxonomy" id="547442"/>
    <lineage>
        <taxon>Eukaryota</taxon>
        <taxon>Viridiplantae</taxon>
        <taxon>Streptophyta</taxon>
        <taxon>Embryophyta</taxon>
        <taxon>Tracheophyta</taxon>
        <taxon>Spermatophyta</taxon>
        <taxon>Magnoliopsida</taxon>
        <taxon>Liliopsida</taxon>
        <taxon>Poales</taxon>
        <taxon>Poaceae</taxon>
        <taxon>PACMAD clade</taxon>
        <taxon>Panicoideae</taxon>
        <taxon>Andropogonodae</taxon>
        <taxon>Paspaleae</taxon>
        <taxon>Paspalinae</taxon>
        <taxon>Paspalum</taxon>
    </lineage>
</organism>
<reference evidence="2 3" key="1">
    <citation type="submission" date="2024-02" db="EMBL/GenBank/DDBJ databases">
        <title>High-quality chromosome-scale genome assembly of Pensacola bahiagrass (Paspalum notatum Flugge var. saurae).</title>
        <authorList>
            <person name="Vega J.M."/>
            <person name="Podio M."/>
            <person name="Orjuela J."/>
            <person name="Siena L.A."/>
            <person name="Pessino S.C."/>
            <person name="Combes M.C."/>
            <person name="Mariac C."/>
            <person name="Albertini E."/>
            <person name="Pupilli F."/>
            <person name="Ortiz J.P.A."/>
            <person name="Leblanc O."/>
        </authorList>
    </citation>
    <scope>NUCLEOTIDE SEQUENCE [LARGE SCALE GENOMIC DNA]</scope>
    <source>
        <strain evidence="2">R1</strain>
        <tissue evidence="2">Leaf</tissue>
    </source>
</reference>
<evidence type="ECO:0000313" key="2">
    <source>
        <dbReference type="EMBL" id="WVZ50517.1"/>
    </source>
</evidence>
<proteinExistence type="predicted"/>
<name>A0AAQ3PGU3_PASNO</name>
<feature type="compositionally biased region" description="Basic and acidic residues" evidence="1">
    <location>
        <begin position="70"/>
        <end position="80"/>
    </location>
</feature>
<dbReference type="AlphaFoldDB" id="A0AAQ3PGU3"/>
<dbReference type="Proteomes" id="UP001341281">
    <property type="component" value="Chromosome 01"/>
</dbReference>
<keyword evidence="3" id="KW-1185">Reference proteome</keyword>
<accession>A0AAQ3PGU3</accession>
<sequence>MPPRSPCVQCVVPSRCLRTREAEAEALEAAPVAGSGRRSTEAALGSREAEARSRRQRCRTGRPGARRQRREPQRRWDARGQEAAPICAG</sequence>
<protein>
    <submittedName>
        <fullName evidence="2">Uncharacterized protein</fullName>
    </submittedName>
</protein>
<evidence type="ECO:0000313" key="3">
    <source>
        <dbReference type="Proteomes" id="UP001341281"/>
    </source>
</evidence>